<gene>
    <name evidence="3" type="ORF">KP509_16G048300</name>
</gene>
<dbReference type="PANTHER" id="PTHR24015">
    <property type="entry name" value="OS07G0578800 PROTEIN-RELATED"/>
    <property type="match status" value="1"/>
</dbReference>
<dbReference type="InterPro" id="IPR011990">
    <property type="entry name" value="TPR-like_helical_dom_sf"/>
</dbReference>
<dbReference type="EMBL" id="CM035421">
    <property type="protein sequence ID" value="KAH7387917.1"/>
    <property type="molecule type" value="Genomic_DNA"/>
</dbReference>
<name>A0A8T2SYM9_CERRI</name>
<dbReference type="Proteomes" id="UP000825935">
    <property type="component" value="Chromosome 16"/>
</dbReference>
<evidence type="ECO:0008006" key="5">
    <source>
        <dbReference type="Google" id="ProtNLM"/>
    </source>
</evidence>
<evidence type="ECO:0000313" key="4">
    <source>
        <dbReference type="Proteomes" id="UP000825935"/>
    </source>
</evidence>
<dbReference type="PROSITE" id="PS51375">
    <property type="entry name" value="PPR"/>
    <property type="match status" value="2"/>
</dbReference>
<sequence length="662" mass="73052">MLLFSTRLKRTVSCWLLANHNVQNSRHHAFVSQCSKEFPAFGADCKPLASPNFHELNHHAMLLLNDNGHDLDAQKASFASLLRGCVGIEDLLDGRYFHYCILQSTLSKDVFLANLIIQMYGRCGAVIDCQALFSFMCSRDRYAWNFLMRALNHNEQGELAILSYDLMLHEACLPDKHIYASVVSACANANDLSHGIQMHSRVAVYGFLSDPVLGGNFVNMYGKCGQIQNAATIFHGLQERSAMCWTSLIAASIEHGGCGDAVELLMRMQREGTPVDNITFITILSACAHSVALFEGKHIHRFIFESGFSADLTVANSLINMYGKCGSIKDACDVFIGIRERDLVSWTSMIAAFAESEQCLHAWSTFCQMLQEGTAPNRVTFINMLSACMNEGWLSVGKHLHTLACKEVGVDLLVNTALINMYKNCGDLDGALALYRDISIKDEAANISILSVCASYGALENGREAHSFLTGIGADLEQNVCISLVNMYGKCGSLEEAHKIFGLASKDDSILWNTVAAAYSQNGQGLAVFDLFQQMQSENIYPDKATFSTLLTACSHTGLMDVAYCCFSAMDGHNETRPLIDQFNCMTDLLSRAGQYDESMGLVENMPLMPTKSSWLTLLSTCRMQVDVKLAESSARHVMELDQEETGSYVILANIYSHEQAE</sequence>
<accession>A0A8T2SYM9</accession>
<dbReference type="PANTHER" id="PTHR24015:SF548">
    <property type="entry name" value="OS08G0340900 PROTEIN"/>
    <property type="match status" value="1"/>
</dbReference>
<evidence type="ECO:0000313" key="3">
    <source>
        <dbReference type="EMBL" id="KAH7387917.1"/>
    </source>
</evidence>
<feature type="repeat" description="PPR" evidence="2">
    <location>
        <begin position="342"/>
        <end position="376"/>
    </location>
</feature>
<keyword evidence="1" id="KW-0677">Repeat</keyword>
<dbReference type="Pfam" id="PF13041">
    <property type="entry name" value="PPR_2"/>
    <property type="match status" value="2"/>
</dbReference>
<evidence type="ECO:0000256" key="1">
    <source>
        <dbReference type="ARBA" id="ARBA00022737"/>
    </source>
</evidence>
<dbReference type="OrthoDB" id="1892464at2759"/>
<feature type="repeat" description="PPR" evidence="2">
    <location>
        <begin position="508"/>
        <end position="542"/>
    </location>
</feature>
<dbReference type="AlphaFoldDB" id="A0A8T2SYM9"/>
<comment type="caution">
    <text evidence="3">The sequence shown here is derived from an EMBL/GenBank/DDBJ whole genome shotgun (WGS) entry which is preliminary data.</text>
</comment>
<dbReference type="InterPro" id="IPR002885">
    <property type="entry name" value="PPR_rpt"/>
</dbReference>
<dbReference type="NCBIfam" id="TIGR00756">
    <property type="entry name" value="PPR"/>
    <property type="match status" value="2"/>
</dbReference>
<dbReference type="Pfam" id="PF01535">
    <property type="entry name" value="PPR"/>
    <property type="match status" value="4"/>
</dbReference>
<dbReference type="InterPro" id="IPR046960">
    <property type="entry name" value="PPR_At4g14850-like_plant"/>
</dbReference>
<dbReference type="FunFam" id="1.25.40.10:FF:000158">
    <property type="entry name" value="pentatricopeptide repeat-containing protein At2g33680"/>
    <property type="match status" value="1"/>
</dbReference>
<protein>
    <recommendedName>
        <fullName evidence="5">Pentatricopeptide repeat-containing protein</fullName>
    </recommendedName>
</protein>
<evidence type="ECO:0000256" key="2">
    <source>
        <dbReference type="PROSITE-ProRule" id="PRU00708"/>
    </source>
</evidence>
<dbReference type="EMBL" id="CM035421">
    <property type="protein sequence ID" value="KAH7387915.1"/>
    <property type="molecule type" value="Genomic_DNA"/>
</dbReference>
<dbReference type="GO" id="GO:0009451">
    <property type="term" value="P:RNA modification"/>
    <property type="evidence" value="ECO:0007669"/>
    <property type="project" value="InterPro"/>
</dbReference>
<dbReference type="GO" id="GO:0003723">
    <property type="term" value="F:RNA binding"/>
    <property type="evidence" value="ECO:0007669"/>
    <property type="project" value="InterPro"/>
</dbReference>
<reference evidence="3" key="1">
    <citation type="submission" date="2021-08" db="EMBL/GenBank/DDBJ databases">
        <title>WGS assembly of Ceratopteris richardii.</title>
        <authorList>
            <person name="Marchant D.B."/>
            <person name="Chen G."/>
            <person name="Jenkins J."/>
            <person name="Shu S."/>
            <person name="Leebens-Mack J."/>
            <person name="Grimwood J."/>
            <person name="Schmutz J."/>
            <person name="Soltis P."/>
            <person name="Soltis D."/>
            <person name="Chen Z.-H."/>
        </authorList>
    </citation>
    <scope>NUCLEOTIDE SEQUENCE</scope>
    <source>
        <strain evidence="3">Whitten #5841</strain>
        <tissue evidence="3">Leaf</tissue>
    </source>
</reference>
<keyword evidence="4" id="KW-1185">Reference proteome</keyword>
<proteinExistence type="predicted"/>
<dbReference type="FunFam" id="1.25.40.10:FF:000396">
    <property type="entry name" value="Pentatricopeptide repeat-containing protein At2g36730"/>
    <property type="match status" value="1"/>
</dbReference>
<dbReference type="GO" id="GO:0048731">
    <property type="term" value="P:system development"/>
    <property type="evidence" value="ECO:0007669"/>
    <property type="project" value="UniProtKB-ARBA"/>
</dbReference>
<organism evidence="3 4">
    <name type="scientific">Ceratopteris richardii</name>
    <name type="common">Triangle waterfern</name>
    <dbReference type="NCBI Taxonomy" id="49495"/>
    <lineage>
        <taxon>Eukaryota</taxon>
        <taxon>Viridiplantae</taxon>
        <taxon>Streptophyta</taxon>
        <taxon>Embryophyta</taxon>
        <taxon>Tracheophyta</taxon>
        <taxon>Polypodiopsida</taxon>
        <taxon>Polypodiidae</taxon>
        <taxon>Polypodiales</taxon>
        <taxon>Pteridineae</taxon>
        <taxon>Pteridaceae</taxon>
        <taxon>Parkerioideae</taxon>
        <taxon>Ceratopteris</taxon>
    </lineage>
</organism>
<dbReference type="Gene3D" id="1.25.40.10">
    <property type="entry name" value="Tetratricopeptide repeat domain"/>
    <property type="match status" value="4"/>
</dbReference>